<reference evidence="3 4" key="1">
    <citation type="submission" date="2019-12" db="EMBL/GenBank/DDBJ databases">
        <authorList>
            <person name="Alioto T."/>
            <person name="Alioto T."/>
            <person name="Gomez Garrido J."/>
        </authorList>
    </citation>
    <scope>NUCLEOTIDE SEQUENCE [LARGE SCALE GENOMIC DNA]</scope>
</reference>
<dbReference type="Gramene" id="OE9A026936T1">
    <property type="protein sequence ID" value="OE9A026936C1"/>
    <property type="gene ID" value="OE9A026936"/>
</dbReference>
<evidence type="ECO:0000256" key="1">
    <source>
        <dbReference type="ARBA" id="ARBA00009005"/>
    </source>
</evidence>
<keyword evidence="4" id="KW-1185">Reference proteome</keyword>
<dbReference type="GO" id="GO:0004197">
    <property type="term" value="F:cysteine-type endopeptidase activity"/>
    <property type="evidence" value="ECO:0007669"/>
    <property type="project" value="InterPro"/>
</dbReference>
<proteinExistence type="inferred from homology"/>
<accession>A0A8S0VH33</accession>
<feature type="domain" description="Peptidase C14 caspase" evidence="2">
    <location>
        <begin position="3"/>
        <end position="412"/>
    </location>
</feature>
<name>A0A8S0VH33_OLEEU</name>
<dbReference type="EMBL" id="CACTIH010009263">
    <property type="protein sequence ID" value="CAA3028610.1"/>
    <property type="molecule type" value="Genomic_DNA"/>
</dbReference>
<organism evidence="3 4">
    <name type="scientific">Olea europaea subsp. europaea</name>
    <dbReference type="NCBI Taxonomy" id="158383"/>
    <lineage>
        <taxon>Eukaryota</taxon>
        <taxon>Viridiplantae</taxon>
        <taxon>Streptophyta</taxon>
        <taxon>Embryophyta</taxon>
        <taxon>Tracheophyta</taxon>
        <taxon>Spermatophyta</taxon>
        <taxon>Magnoliopsida</taxon>
        <taxon>eudicotyledons</taxon>
        <taxon>Gunneridae</taxon>
        <taxon>Pentapetalae</taxon>
        <taxon>asterids</taxon>
        <taxon>lamiids</taxon>
        <taxon>Lamiales</taxon>
        <taxon>Oleaceae</taxon>
        <taxon>Oleeae</taxon>
        <taxon>Olea</taxon>
    </lineage>
</organism>
<dbReference type="Proteomes" id="UP000594638">
    <property type="component" value="Unassembled WGS sequence"/>
</dbReference>
<dbReference type="OrthoDB" id="3223806at2759"/>
<dbReference type="InterPro" id="IPR029030">
    <property type="entry name" value="Caspase-like_dom_sf"/>
</dbReference>
<dbReference type="GO" id="GO:0006508">
    <property type="term" value="P:proteolysis"/>
    <property type="evidence" value="ECO:0007669"/>
    <property type="project" value="InterPro"/>
</dbReference>
<dbReference type="Gene3D" id="3.40.50.12660">
    <property type="match status" value="2"/>
</dbReference>
<dbReference type="PANTHER" id="PTHR48104">
    <property type="entry name" value="METACASPASE-4"/>
    <property type="match status" value="1"/>
</dbReference>
<dbReference type="AlphaFoldDB" id="A0A8S0VH33"/>
<sequence length="422" mass="45817">MAKKAVLIGCNYPGTKAELKGCINDVRRMYKCLIERYGFSEDDITVLIDTDDSFTQPTGRNIRKALADLVRSAEPGDYLFVHYSGHGTRVPAETGEDDDTGYDECIVPTDMNLITDDDFRELVDQVPEDCCITIVSDSCHSGGLIDEAKEQIGESTGGNDDDDDDDGSGFGFKNFLKRSVEDAIESRGIHIPSEFGFGHHHQHQNEDAGEEEFTEGGQGLGYVKNKSLPLSTLIEILKQKTGKDDIDVGKIRPTLYDAFGEDSSPKVKKFMNVIMSKLQHQSEGEGDGGGFLGMVGSLAQQFLQQKLEENDESYAKPALETHVGGKQEAYAGSTKRALPGGGILISGCQTDQTSADASPSGNASEAYGALSNAIQTIIAESDGQVSNQELVLKARQMLKRQGFTQRPGLYCSDQHIDAPFVC</sequence>
<evidence type="ECO:0000259" key="2">
    <source>
        <dbReference type="Pfam" id="PF00656"/>
    </source>
</evidence>
<gene>
    <name evidence="3" type="ORF">OLEA9_A026936</name>
</gene>
<dbReference type="GO" id="GO:0005737">
    <property type="term" value="C:cytoplasm"/>
    <property type="evidence" value="ECO:0007669"/>
    <property type="project" value="TreeGrafter"/>
</dbReference>
<dbReference type="Pfam" id="PF00656">
    <property type="entry name" value="Peptidase_C14"/>
    <property type="match status" value="1"/>
</dbReference>
<dbReference type="FunFam" id="3.40.50.12660:FF:000007">
    <property type="entry name" value="Metacaspase-4"/>
    <property type="match status" value="1"/>
</dbReference>
<dbReference type="InterPro" id="IPR011600">
    <property type="entry name" value="Pept_C14_caspase"/>
</dbReference>
<comment type="caution">
    <text evidence="3">The sequence shown here is derived from an EMBL/GenBank/DDBJ whole genome shotgun (WGS) entry which is preliminary data.</text>
</comment>
<dbReference type="SUPFAM" id="SSF52129">
    <property type="entry name" value="Caspase-like"/>
    <property type="match status" value="1"/>
</dbReference>
<protein>
    <recommendedName>
        <fullName evidence="2">Peptidase C14 caspase domain-containing protein</fullName>
    </recommendedName>
</protein>
<comment type="similarity">
    <text evidence="1">Belongs to the peptidase C14B family.</text>
</comment>
<dbReference type="PANTHER" id="PTHR48104:SF30">
    <property type="entry name" value="METACASPASE-1"/>
    <property type="match status" value="1"/>
</dbReference>
<evidence type="ECO:0000313" key="3">
    <source>
        <dbReference type="EMBL" id="CAA3028610.1"/>
    </source>
</evidence>
<dbReference type="InterPro" id="IPR050452">
    <property type="entry name" value="Metacaspase"/>
</dbReference>
<evidence type="ECO:0000313" key="4">
    <source>
        <dbReference type="Proteomes" id="UP000594638"/>
    </source>
</evidence>